<evidence type="ECO:0000313" key="2">
    <source>
        <dbReference type="EMBL" id="KAF7430134.1"/>
    </source>
</evidence>
<sequence>MARGRRSESLASATRSTNSEEKVGTRLGLAKCTDHDIPPHSASSTPHIPPIPSTPQRPSNDLAPTPCDALTTPTAPPASSPSATLSIDNVVPKHTQCRTKHPTTRVELKRLEHERQRLLQRKFFEDQMRELEVQQAQELPSIPYAPCVNGNNFAVSAPTTPPDVNAVLNGDTSHQCWQLPLDAESLWQAVGSAVADKHKSVAYAPSVNLSPNLATTTNGFTGTREMEGGDATRVCGKATGVNGGDGLRGRLRNWIRESSQWKREQEFLHDRPLWGSA</sequence>
<proteinExistence type="predicted"/>
<protein>
    <submittedName>
        <fullName evidence="2">Uncharacterized protein</fullName>
    </submittedName>
</protein>
<dbReference type="OrthoDB" id="668540at2759"/>
<accession>A0A8H6ZSR1</accession>
<gene>
    <name evidence="2" type="ORF">PC9H_005834</name>
</gene>
<dbReference type="RefSeq" id="XP_036631412.1">
    <property type="nucleotide sequence ID" value="XM_036775393.1"/>
</dbReference>
<reference evidence="2" key="1">
    <citation type="submission" date="2019-07" db="EMBL/GenBank/DDBJ databases">
        <authorList>
            <person name="Palmer J.M."/>
        </authorList>
    </citation>
    <scope>NUCLEOTIDE SEQUENCE</scope>
    <source>
        <strain evidence="2">PC9</strain>
    </source>
</reference>
<comment type="caution">
    <text evidence="2">The sequence shown here is derived from an EMBL/GenBank/DDBJ whole genome shotgun (WGS) entry which is preliminary data.</text>
</comment>
<dbReference type="EMBL" id="JACETU010000004">
    <property type="protein sequence ID" value="KAF7430134.1"/>
    <property type="molecule type" value="Genomic_DNA"/>
</dbReference>
<evidence type="ECO:0000313" key="3">
    <source>
        <dbReference type="Proteomes" id="UP000623687"/>
    </source>
</evidence>
<dbReference type="AlphaFoldDB" id="A0A8H6ZSR1"/>
<dbReference type="Proteomes" id="UP000623687">
    <property type="component" value="Unassembled WGS sequence"/>
</dbReference>
<dbReference type="VEuPathDB" id="FungiDB:PC9H_005834"/>
<keyword evidence="3" id="KW-1185">Reference proteome</keyword>
<dbReference type="GeneID" id="59375652"/>
<feature type="region of interest" description="Disordered" evidence="1">
    <location>
        <begin position="1"/>
        <end position="85"/>
    </location>
</feature>
<organism evidence="2 3">
    <name type="scientific">Pleurotus ostreatus</name>
    <name type="common">Oyster mushroom</name>
    <name type="synonym">White-rot fungus</name>
    <dbReference type="NCBI Taxonomy" id="5322"/>
    <lineage>
        <taxon>Eukaryota</taxon>
        <taxon>Fungi</taxon>
        <taxon>Dikarya</taxon>
        <taxon>Basidiomycota</taxon>
        <taxon>Agaricomycotina</taxon>
        <taxon>Agaricomycetes</taxon>
        <taxon>Agaricomycetidae</taxon>
        <taxon>Agaricales</taxon>
        <taxon>Pleurotineae</taxon>
        <taxon>Pleurotaceae</taxon>
        <taxon>Pleurotus</taxon>
    </lineage>
</organism>
<name>A0A8H6ZSR1_PLEOS</name>
<evidence type="ECO:0000256" key="1">
    <source>
        <dbReference type="SAM" id="MobiDB-lite"/>
    </source>
</evidence>